<dbReference type="InterPro" id="IPR017853">
    <property type="entry name" value="GH"/>
</dbReference>
<evidence type="ECO:0000259" key="5">
    <source>
        <dbReference type="Pfam" id="PF03537"/>
    </source>
</evidence>
<dbReference type="InParanoid" id="A0A316YFM9"/>
<keyword evidence="4" id="KW-0812">Transmembrane</keyword>
<keyword evidence="4" id="KW-0472">Membrane</keyword>
<dbReference type="InterPro" id="IPR013785">
    <property type="entry name" value="Aldolase_TIM"/>
</dbReference>
<dbReference type="AlphaFoldDB" id="A0A316YFM9"/>
<organism evidence="6 7">
    <name type="scientific">Acaromyces ingoldii</name>
    <dbReference type="NCBI Taxonomy" id="215250"/>
    <lineage>
        <taxon>Eukaryota</taxon>
        <taxon>Fungi</taxon>
        <taxon>Dikarya</taxon>
        <taxon>Basidiomycota</taxon>
        <taxon>Ustilaginomycotina</taxon>
        <taxon>Exobasidiomycetes</taxon>
        <taxon>Exobasidiales</taxon>
        <taxon>Cryptobasidiaceae</taxon>
        <taxon>Acaromyces</taxon>
    </lineage>
</organism>
<dbReference type="OrthoDB" id="2108802at2759"/>
<dbReference type="GO" id="GO:0004557">
    <property type="term" value="F:alpha-galactosidase activity"/>
    <property type="evidence" value="ECO:0007669"/>
    <property type="project" value="UniProtKB-EC"/>
</dbReference>
<dbReference type="Gene3D" id="3.20.20.70">
    <property type="entry name" value="Aldolase class I"/>
    <property type="match status" value="1"/>
</dbReference>
<evidence type="ECO:0000256" key="2">
    <source>
        <dbReference type="ARBA" id="ARBA00012755"/>
    </source>
</evidence>
<sequence>MSDAEHGKAESLASTDHNAAKQGPPRRRRFLLAGLTALAVLVVVGLAVGLGVGLTLRNKNSDDGGDSDESNDLPVVNNSSTNASAYWRPAVGVTWNYQLLDPLTSTSTQGIQVWDIDLFNNDADIITGLQSNGAHVVCYFSAGSYEDWRPDKGAFDETTDLGKPLQGWAGERWLNTSSQNVRKIMQARLDMAVSKHCDGVDPDNIDAYANANGLGMTQADAIDYVTFLAEQAHARNLSVGLKNAGAIVHNVIDIVDFSVNEQCTQYSECGTYAPFIEQGKPVFHVEYPKGDKTNNNQTVDISKYCSDPAAKDFSTIIKNMNLDSWLQTC</sequence>
<dbReference type="PANTHER" id="PTHR35273:SF2">
    <property type="entry name" value="ALPHA-GALACTOSIDASE"/>
    <property type="match status" value="1"/>
</dbReference>
<dbReference type="Pfam" id="PF03537">
    <property type="entry name" value="Glyco_hydro_114"/>
    <property type="match status" value="1"/>
</dbReference>
<evidence type="ECO:0000256" key="1">
    <source>
        <dbReference type="ARBA" id="ARBA00001255"/>
    </source>
</evidence>
<feature type="transmembrane region" description="Helical" evidence="4">
    <location>
        <begin position="30"/>
        <end position="54"/>
    </location>
</feature>
<dbReference type="Proteomes" id="UP000245768">
    <property type="component" value="Unassembled WGS sequence"/>
</dbReference>
<evidence type="ECO:0000256" key="4">
    <source>
        <dbReference type="SAM" id="Phobius"/>
    </source>
</evidence>
<evidence type="ECO:0000256" key="3">
    <source>
        <dbReference type="SAM" id="MobiDB-lite"/>
    </source>
</evidence>
<protein>
    <recommendedName>
        <fullName evidence="2">alpha-galactosidase</fullName>
        <ecNumber evidence="2">3.2.1.22</ecNumber>
    </recommendedName>
</protein>
<dbReference type="SUPFAM" id="SSF51445">
    <property type="entry name" value="(Trans)glycosidases"/>
    <property type="match status" value="1"/>
</dbReference>
<dbReference type="InterPro" id="IPR004352">
    <property type="entry name" value="GH114_TIM-barrel"/>
</dbReference>
<evidence type="ECO:0000313" key="6">
    <source>
        <dbReference type="EMBL" id="PWN87428.1"/>
    </source>
</evidence>
<evidence type="ECO:0000313" key="7">
    <source>
        <dbReference type="Proteomes" id="UP000245768"/>
    </source>
</evidence>
<dbReference type="PANTHER" id="PTHR35273">
    <property type="entry name" value="ALPHA-1,4 POLYGALACTOSAMINIDASE, PUTATIVE (AFU_ORTHOLOGUE AFUA_3G07890)-RELATED"/>
    <property type="match status" value="1"/>
</dbReference>
<dbReference type="EC" id="3.2.1.22" evidence="2"/>
<dbReference type="EMBL" id="KZ819640">
    <property type="protein sequence ID" value="PWN87428.1"/>
    <property type="molecule type" value="Genomic_DNA"/>
</dbReference>
<keyword evidence="4" id="KW-1133">Transmembrane helix</keyword>
<proteinExistence type="predicted"/>
<comment type="catalytic activity">
    <reaction evidence="1">
        <text>Hydrolysis of terminal, non-reducing alpha-D-galactose residues in alpha-D-galactosides, including galactose oligosaccharides, galactomannans and galactolipids.</text>
        <dbReference type="EC" id="3.2.1.22"/>
    </reaction>
</comment>
<name>A0A316YFM9_9BASI</name>
<feature type="domain" description="Glycoside-hydrolase family GH114 TIM-barrel" evidence="5">
    <location>
        <begin position="94"/>
        <end position="325"/>
    </location>
</feature>
<keyword evidence="7" id="KW-1185">Reference proteome</keyword>
<accession>A0A316YFM9</accession>
<dbReference type="STRING" id="215250.A0A316YFM9"/>
<feature type="region of interest" description="Disordered" evidence="3">
    <location>
        <begin position="1"/>
        <end position="24"/>
    </location>
</feature>
<reference evidence="6 7" key="1">
    <citation type="journal article" date="2018" name="Mol. Biol. Evol.">
        <title>Broad Genomic Sampling Reveals a Smut Pathogenic Ancestry of the Fungal Clade Ustilaginomycotina.</title>
        <authorList>
            <person name="Kijpornyongpan T."/>
            <person name="Mondo S.J."/>
            <person name="Barry K."/>
            <person name="Sandor L."/>
            <person name="Lee J."/>
            <person name="Lipzen A."/>
            <person name="Pangilinan J."/>
            <person name="LaButti K."/>
            <person name="Hainaut M."/>
            <person name="Henrissat B."/>
            <person name="Grigoriev I.V."/>
            <person name="Spatafora J.W."/>
            <person name="Aime M.C."/>
        </authorList>
    </citation>
    <scope>NUCLEOTIDE SEQUENCE [LARGE SCALE GENOMIC DNA]</scope>
    <source>
        <strain evidence="6 7">MCA 4198</strain>
    </source>
</reference>
<dbReference type="RefSeq" id="XP_025374626.1">
    <property type="nucleotide sequence ID" value="XM_025522735.1"/>
</dbReference>
<gene>
    <name evidence="6" type="ORF">FA10DRAFT_269381</name>
</gene>
<dbReference type="GeneID" id="37044651"/>